<evidence type="ECO:0008006" key="5">
    <source>
        <dbReference type="Google" id="ProtNLM"/>
    </source>
</evidence>
<evidence type="ECO:0000256" key="1">
    <source>
        <dbReference type="SAM" id="MobiDB-lite"/>
    </source>
</evidence>
<dbReference type="Proteomes" id="UP001212821">
    <property type="component" value="Chromosome"/>
</dbReference>
<feature type="transmembrane region" description="Helical" evidence="2">
    <location>
        <begin position="38"/>
        <end position="62"/>
    </location>
</feature>
<keyword evidence="2" id="KW-1133">Transmembrane helix</keyword>
<evidence type="ECO:0000313" key="3">
    <source>
        <dbReference type="EMBL" id="WBP89513.1"/>
    </source>
</evidence>
<dbReference type="RefSeq" id="WP_270147855.1">
    <property type="nucleotide sequence ID" value="NZ_CP115450.1"/>
</dbReference>
<dbReference type="EMBL" id="CP115450">
    <property type="protein sequence ID" value="WBP89513.1"/>
    <property type="molecule type" value="Genomic_DNA"/>
</dbReference>
<organism evidence="3 4">
    <name type="scientific">Kitasatospora cathayae</name>
    <dbReference type="NCBI Taxonomy" id="3004092"/>
    <lineage>
        <taxon>Bacteria</taxon>
        <taxon>Bacillati</taxon>
        <taxon>Actinomycetota</taxon>
        <taxon>Actinomycetes</taxon>
        <taxon>Kitasatosporales</taxon>
        <taxon>Streptomycetaceae</taxon>
        <taxon>Kitasatospora</taxon>
    </lineage>
</organism>
<reference evidence="4" key="1">
    <citation type="submission" date="2022-12" db="EMBL/GenBank/DDBJ databases">
        <authorList>
            <person name="Mo P."/>
        </authorList>
    </citation>
    <scope>NUCLEOTIDE SEQUENCE [LARGE SCALE GENOMIC DNA]</scope>
    <source>
        <strain evidence="4">HUAS 3-15</strain>
    </source>
</reference>
<proteinExistence type="predicted"/>
<feature type="transmembrane region" description="Helical" evidence="2">
    <location>
        <begin position="108"/>
        <end position="126"/>
    </location>
</feature>
<keyword evidence="4" id="KW-1185">Reference proteome</keyword>
<protein>
    <recommendedName>
        <fullName evidence="5">Protein transporter Sec31</fullName>
    </recommendedName>
</protein>
<feature type="region of interest" description="Disordered" evidence="1">
    <location>
        <begin position="201"/>
        <end position="222"/>
    </location>
</feature>
<feature type="transmembrane region" description="Helical" evidence="2">
    <location>
        <begin position="132"/>
        <end position="153"/>
    </location>
</feature>
<name>A0ABY7QA36_9ACTN</name>
<keyword evidence="2" id="KW-0472">Membrane</keyword>
<evidence type="ECO:0000313" key="4">
    <source>
        <dbReference type="Proteomes" id="UP001212821"/>
    </source>
</evidence>
<sequence length="330" mass="35511">MTRLAQATRYVEHTVNGRTRLVPQDYTAPKPPRDWDQIILRGVTAAALGVGAGCIAWSTSSIGGLLSKAAPDPIAYGGAAVFDTLWIACLGLEWLARYEPAKAAAARRAGLLCLTIAVAALLVEGYTGKHMAAGVVGAFISIGVKRLWTLVLARHARRLDPLTQAWVEQEMDEVGGQLALAGINRRLARDRAQIVAHYATINSHPADDGPDPDKPRGQHADNIDPVVRGAILAAIATMPGATPAEIVEQLVHARIATDEDTVRTVSGQTDSRSAALYDLDERRSTDNISDTVRHLVRKGVTDEDMLFALVRYVHADAKADTVKRIARRVG</sequence>
<feature type="transmembrane region" description="Helical" evidence="2">
    <location>
        <begin position="74"/>
        <end position="96"/>
    </location>
</feature>
<evidence type="ECO:0000256" key="2">
    <source>
        <dbReference type="SAM" id="Phobius"/>
    </source>
</evidence>
<gene>
    <name evidence="3" type="ORF">O1G21_29180</name>
</gene>
<feature type="compositionally biased region" description="Basic and acidic residues" evidence="1">
    <location>
        <begin position="205"/>
        <end position="222"/>
    </location>
</feature>
<accession>A0ABY7QA36</accession>
<keyword evidence="2" id="KW-0812">Transmembrane</keyword>